<organism evidence="2">
    <name type="scientific">Salvia splendens</name>
    <name type="common">Scarlet sage</name>
    <dbReference type="NCBI Taxonomy" id="180675"/>
    <lineage>
        <taxon>Eukaryota</taxon>
        <taxon>Viridiplantae</taxon>
        <taxon>Streptophyta</taxon>
        <taxon>Embryophyta</taxon>
        <taxon>Tracheophyta</taxon>
        <taxon>Spermatophyta</taxon>
        <taxon>Magnoliopsida</taxon>
        <taxon>eudicotyledons</taxon>
        <taxon>Gunneridae</taxon>
        <taxon>Pentapetalae</taxon>
        <taxon>asterids</taxon>
        <taxon>lamiids</taxon>
        <taxon>Lamiales</taxon>
        <taxon>Lamiaceae</taxon>
        <taxon>Nepetoideae</taxon>
        <taxon>Mentheae</taxon>
        <taxon>Salviinae</taxon>
        <taxon>Salvia</taxon>
        <taxon>Salvia subgen. Calosphace</taxon>
        <taxon>core Calosphace</taxon>
    </lineage>
</organism>
<dbReference type="EMBL" id="PNBA02000005">
    <property type="protein sequence ID" value="KAG6424820.1"/>
    <property type="molecule type" value="Genomic_DNA"/>
</dbReference>
<gene>
    <name evidence="2" type="ORF">SASPL_115240</name>
</gene>
<evidence type="ECO:0000313" key="2">
    <source>
        <dbReference type="EMBL" id="KAG6424820.1"/>
    </source>
</evidence>
<reference evidence="2" key="2">
    <citation type="submission" date="2020-08" db="EMBL/GenBank/DDBJ databases">
        <title>Plant Genome Project.</title>
        <authorList>
            <person name="Zhang R.-G."/>
        </authorList>
    </citation>
    <scope>NUCLEOTIDE SEQUENCE</scope>
    <source>
        <strain evidence="2">Huo1</strain>
        <tissue evidence="2">Leaf</tissue>
    </source>
</reference>
<protein>
    <recommendedName>
        <fullName evidence="4">DDE Tnp4 domain-containing protein</fullName>
    </recommendedName>
</protein>
<dbReference type="Proteomes" id="UP000298416">
    <property type="component" value="Unassembled WGS sequence"/>
</dbReference>
<accession>A0A8X8Y753</accession>
<comment type="caution">
    <text evidence="2">The sequence shown here is derived from an EMBL/GenBank/DDBJ whole genome shotgun (WGS) entry which is preliminary data.</text>
</comment>
<feature type="region of interest" description="Disordered" evidence="1">
    <location>
        <begin position="101"/>
        <end position="132"/>
    </location>
</feature>
<reference evidence="2" key="1">
    <citation type="submission" date="2018-01" db="EMBL/GenBank/DDBJ databases">
        <authorList>
            <person name="Mao J.F."/>
        </authorList>
    </citation>
    <scope>NUCLEOTIDE SEQUENCE</scope>
    <source>
        <strain evidence="2">Huo1</strain>
        <tissue evidence="2">Leaf</tissue>
    </source>
</reference>
<name>A0A8X8Y753_SALSN</name>
<evidence type="ECO:0008006" key="4">
    <source>
        <dbReference type="Google" id="ProtNLM"/>
    </source>
</evidence>
<keyword evidence="3" id="KW-1185">Reference proteome</keyword>
<evidence type="ECO:0000313" key="3">
    <source>
        <dbReference type="Proteomes" id="UP000298416"/>
    </source>
</evidence>
<sequence length="166" mass="18868">MVHKPGVGATAASRSRSNIDEQDGKERDGEEGEDLLIKWEGSATDSRVLRDALTRNDPFIVPKDKYFLVDAGYTNGPGFLAPYREAPNDPLLDEVDAEIQTRVTQQGDDHNEGEENQPTLPGDYHTAEETQHSDRITVVQVTNEWTRFRYSLAEAMFLHYQNRRNF</sequence>
<proteinExistence type="predicted"/>
<dbReference type="AlphaFoldDB" id="A0A8X8Y753"/>
<feature type="region of interest" description="Disordered" evidence="1">
    <location>
        <begin position="1"/>
        <end position="41"/>
    </location>
</feature>
<feature type="compositionally biased region" description="Basic and acidic residues" evidence="1">
    <location>
        <begin position="17"/>
        <end position="28"/>
    </location>
</feature>
<evidence type="ECO:0000256" key="1">
    <source>
        <dbReference type="SAM" id="MobiDB-lite"/>
    </source>
</evidence>